<dbReference type="InterPro" id="IPR052669">
    <property type="entry name" value="SL1/TIF-IB_Component"/>
</dbReference>
<dbReference type="EMBL" id="CAJGYM010000015">
    <property type="protein sequence ID" value="CAD6190388.1"/>
    <property type="molecule type" value="Genomic_DNA"/>
</dbReference>
<dbReference type="GO" id="GO:0006360">
    <property type="term" value="P:transcription by RNA polymerase I"/>
    <property type="evidence" value="ECO:0007669"/>
    <property type="project" value="InterPro"/>
</dbReference>
<sequence length="465" mass="53900">MDEENDIFEVPSTSAESSVDSIEIIWHPALEENHMKYIKGLLIDVFKRINSLNGPPMVVVRRYQKIFAVFGVRNRVADAVWQKYQFWNAFMNKNQRALETRLAHHPYLRYYQNKRIHENMQKMELSSIYFGDDLFSEYPMLFYTCLQAVIQNFQTSLETLGEQLIQIAHSHALHMGERRFHNDVMAHLNEALLTALGLGLTKAQEEIITFESFVSSRNKKHEYTVPWMAWKILWMVEKNVSGDYGAYAIDAARLAEYADSDAEEEIGVCGSVFVETACRIWKHSRNSEQHIMDSLSSTIKLYPALAPRLVQVASNCGLEFEKDVLIEDACRKMDEHGLHPSEPLWLDWCEARLKNLTRYGAVVTTLTKCVKVLFGFLDFGSNRNSSRAWTLLHEAVQKALPDVVFNEWKPRSSWWPRFHADVLEKKRHRPRKSSEEEILTSSAKNLKMEVLSALQIEFADRELES</sequence>
<dbReference type="AlphaFoldDB" id="A0A8S1H6X4"/>
<evidence type="ECO:0000313" key="1">
    <source>
        <dbReference type="EMBL" id="CAD6190388.1"/>
    </source>
</evidence>
<keyword evidence="2" id="KW-1185">Reference proteome</keyword>
<name>A0A8S1H6X4_9PELO</name>
<reference evidence="1" key="1">
    <citation type="submission" date="2020-10" db="EMBL/GenBank/DDBJ databases">
        <authorList>
            <person name="Kikuchi T."/>
        </authorList>
    </citation>
    <scope>NUCLEOTIDE SEQUENCE</scope>
    <source>
        <strain evidence="1">NKZ352</strain>
    </source>
</reference>
<protein>
    <submittedName>
        <fullName evidence="1">Uncharacterized protein</fullName>
    </submittedName>
</protein>
<dbReference type="PANTHER" id="PTHR32122">
    <property type="entry name" value="TATA BOX-BINDING PROTEIN ASSOCIATED FACTOR RNA POLYMERASE I SUBUNIT A"/>
    <property type="match status" value="1"/>
</dbReference>
<dbReference type="InterPro" id="IPR039495">
    <property type="entry name" value="TAF1A"/>
</dbReference>
<dbReference type="OrthoDB" id="5792247at2759"/>
<dbReference type="PANTHER" id="PTHR32122:SF1">
    <property type="entry name" value="TATA BOX-BINDING PROTEIN-ASSOCIATED FACTOR RNA POLYMERASE I SUBUNIT A"/>
    <property type="match status" value="1"/>
</dbReference>
<evidence type="ECO:0000313" key="2">
    <source>
        <dbReference type="Proteomes" id="UP000835052"/>
    </source>
</evidence>
<organism evidence="1 2">
    <name type="scientific">Caenorhabditis auriculariae</name>
    <dbReference type="NCBI Taxonomy" id="2777116"/>
    <lineage>
        <taxon>Eukaryota</taxon>
        <taxon>Metazoa</taxon>
        <taxon>Ecdysozoa</taxon>
        <taxon>Nematoda</taxon>
        <taxon>Chromadorea</taxon>
        <taxon>Rhabditida</taxon>
        <taxon>Rhabditina</taxon>
        <taxon>Rhabditomorpha</taxon>
        <taxon>Rhabditoidea</taxon>
        <taxon>Rhabditidae</taxon>
        <taxon>Peloderinae</taxon>
        <taxon>Caenorhabditis</taxon>
    </lineage>
</organism>
<proteinExistence type="predicted"/>
<dbReference type="GO" id="GO:0000120">
    <property type="term" value="C:RNA polymerase I transcription regulator complex"/>
    <property type="evidence" value="ECO:0007669"/>
    <property type="project" value="InterPro"/>
</dbReference>
<comment type="caution">
    <text evidence="1">The sequence shown here is derived from an EMBL/GenBank/DDBJ whole genome shotgun (WGS) entry which is preliminary data.</text>
</comment>
<accession>A0A8S1H6X4</accession>
<dbReference type="Pfam" id="PF14929">
    <property type="entry name" value="TAF1_subA"/>
    <property type="match status" value="1"/>
</dbReference>
<dbReference type="Proteomes" id="UP000835052">
    <property type="component" value="Unassembled WGS sequence"/>
</dbReference>
<gene>
    <name evidence="1" type="ORF">CAUJ_LOCUS6307</name>
</gene>